<dbReference type="Gene3D" id="2.60.40.1730">
    <property type="entry name" value="tricorn interacting facor f3 domain"/>
    <property type="match status" value="1"/>
</dbReference>
<protein>
    <recommendedName>
        <fullName evidence="3">Peptidase family M1</fullName>
    </recommendedName>
</protein>
<dbReference type="EMBL" id="JANDBC010000001">
    <property type="protein sequence ID" value="MCP9290244.1"/>
    <property type="molecule type" value="Genomic_DNA"/>
</dbReference>
<gene>
    <name evidence="1" type="ORF">NM125_01465</name>
</gene>
<dbReference type="InterPro" id="IPR016024">
    <property type="entry name" value="ARM-type_fold"/>
</dbReference>
<name>A0A9X2L137_9BACT</name>
<dbReference type="InterPro" id="IPR011989">
    <property type="entry name" value="ARM-like"/>
</dbReference>
<evidence type="ECO:0000313" key="2">
    <source>
        <dbReference type="Proteomes" id="UP001139125"/>
    </source>
</evidence>
<dbReference type="PANTHER" id="PTHR15137">
    <property type="entry name" value="TRANSCRIPTION INITIATION FACTOR TFIID"/>
    <property type="match status" value="1"/>
</dbReference>
<dbReference type="Gene3D" id="1.25.10.10">
    <property type="entry name" value="Leucine-rich Repeat Variant"/>
    <property type="match status" value="1"/>
</dbReference>
<evidence type="ECO:0000313" key="1">
    <source>
        <dbReference type="EMBL" id="MCP9290244.1"/>
    </source>
</evidence>
<dbReference type="SUPFAM" id="SSF63737">
    <property type="entry name" value="Leukotriene A4 hydrolase N-terminal domain"/>
    <property type="match status" value="1"/>
</dbReference>
<sequence length="756" mass="85307">MKKGLFTTLFTFLFVATIFGQSSVNWDYKAYPELPFLLKSIDLEVTVETASALIKATGTYRISSRQPDLKQVVFNTSNVDVKEVSSNGQPLDFRVSSDSLIIQLQDTLNVGQRTSFLVTWESSSPYGINTDVYGNLWTSLNPRSRHHWIPIPDHPEVESVINASFTIPADLQVVFNGNTAGDEVVSTEEKRVEWSSETAVPISGITFSVGSFQTESARSGVKEVSIHASENALLEGVRSGLLSIAVESLKKYENTFSYEFPYSALHIVVLPDNHWEEIQSGAGVIYLYQNLGSLSTQLKRGIAEQWLGNYHRYLDVPDSRYEFLKALVTESDESVPLLNPDDLQSIQGWNEWVHGIGNMQDEFLKQTIRESLPKLIQQMQGVSGWSEYADFWYDQTGTYWKALPEPLMNKDEEAQKGYTYQVDYRYDELEPSLTLYFQAESEPVGTLAGLELVQYGFMDTTRSEITFTGASDSVAVELISGVEYVTLNPRTDFDLTLKEQKPFMFLIRQLRSSNPDEKIEAARQLRDYTDNPDLQLALQDVLEAEGEPEVRAAMLATLGEITQGASGTEQNFLDQLNSDNLATKLSAIRALTDYPGNEQVRYAVRNTLIRAEIDTVFATALNTYGKLAESDDLISLTERLERSGEADKAINVLQVAVQTDTTRESISIADRMALGDYPYSIKKQALNILLTYEKNQEYWNQTIEMLMADRDPRIRYQALDAVQYLSAKKTVDVLKDRRKEEMDPRVQVKISRVMGN</sequence>
<dbReference type="RefSeq" id="WP_255132147.1">
    <property type="nucleotide sequence ID" value="NZ_JANDBC010000001.1"/>
</dbReference>
<keyword evidence="2" id="KW-1185">Reference proteome</keyword>
<dbReference type="Proteomes" id="UP001139125">
    <property type="component" value="Unassembled WGS sequence"/>
</dbReference>
<dbReference type="InterPro" id="IPR042097">
    <property type="entry name" value="Aminopeptidase_N-like_N_sf"/>
</dbReference>
<comment type="caution">
    <text evidence="1">The sequence shown here is derived from an EMBL/GenBank/DDBJ whole genome shotgun (WGS) entry which is preliminary data.</text>
</comment>
<dbReference type="GO" id="GO:0006367">
    <property type="term" value="P:transcription initiation at RNA polymerase II promoter"/>
    <property type="evidence" value="ECO:0007669"/>
    <property type="project" value="TreeGrafter"/>
</dbReference>
<dbReference type="GO" id="GO:0003682">
    <property type="term" value="F:chromatin binding"/>
    <property type="evidence" value="ECO:0007669"/>
    <property type="project" value="TreeGrafter"/>
</dbReference>
<dbReference type="GO" id="GO:0000976">
    <property type="term" value="F:transcription cis-regulatory region binding"/>
    <property type="evidence" value="ECO:0007669"/>
    <property type="project" value="TreeGrafter"/>
</dbReference>
<accession>A0A9X2L137</accession>
<organism evidence="1 2">
    <name type="scientific">Gracilimonas sediminicola</name>
    <dbReference type="NCBI Taxonomy" id="2952158"/>
    <lineage>
        <taxon>Bacteria</taxon>
        <taxon>Pseudomonadati</taxon>
        <taxon>Balneolota</taxon>
        <taxon>Balneolia</taxon>
        <taxon>Balneolales</taxon>
        <taxon>Balneolaceae</taxon>
        <taxon>Gracilimonas</taxon>
    </lineage>
</organism>
<dbReference type="SUPFAM" id="SSF48371">
    <property type="entry name" value="ARM repeat"/>
    <property type="match status" value="1"/>
</dbReference>
<dbReference type="AlphaFoldDB" id="A0A9X2L137"/>
<dbReference type="PANTHER" id="PTHR15137:SF9">
    <property type="entry name" value="TRANSCRIPTION INITIATION FACTOR TFIID SUBUNIT 2"/>
    <property type="match status" value="1"/>
</dbReference>
<dbReference type="InterPro" id="IPR037813">
    <property type="entry name" value="TAF2"/>
</dbReference>
<proteinExistence type="predicted"/>
<reference evidence="1" key="1">
    <citation type="submission" date="2022-06" db="EMBL/GenBank/DDBJ databases">
        <title>Gracilimonas sp. CAU 1638 isolated from sea sediment.</title>
        <authorList>
            <person name="Kim W."/>
        </authorList>
    </citation>
    <scope>NUCLEOTIDE SEQUENCE</scope>
    <source>
        <strain evidence="1">CAU 1638</strain>
    </source>
</reference>
<evidence type="ECO:0008006" key="3">
    <source>
        <dbReference type="Google" id="ProtNLM"/>
    </source>
</evidence>